<dbReference type="InterPro" id="IPR026960">
    <property type="entry name" value="RVT-Znf"/>
</dbReference>
<reference key="1">
    <citation type="journal article" date="2000" name="Nature">
        <title>Sequence and analysis of chromosome 1 of the plant Arabidopsis thaliana.</title>
        <authorList>
            <person name="Theologis A."/>
            <person name="Ecker J.R."/>
            <person name="Palm C.J."/>
            <person name="Federspiel N.A."/>
            <person name="Kaul S."/>
            <person name="White O."/>
            <person name="Alonso J."/>
            <person name="Altafi H."/>
            <person name="Araujo R."/>
            <person name="Bowman C.L."/>
            <person name="Brooks S.Y."/>
            <person name="Buehler E."/>
            <person name="Chan A."/>
            <person name="Chao Q."/>
            <person name="Chen H."/>
            <person name="Cheuk R.F."/>
            <person name="Chin C.W."/>
            <person name="Chung M.K."/>
            <person name="Conn L."/>
            <person name="Conway A.B."/>
            <person name="Conway A.R."/>
            <person name="Creasy T.H."/>
            <person name="Dewar K."/>
            <person name="Dunn P."/>
            <person name="Etgu P."/>
            <person name="Feldblyum T.V."/>
            <person name="Feng J."/>
            <person name="Fong B."/>
            <person name="Fujii C.Y."/>
            <person name="Gill J.E."/>
            <person name="Goldsmith A.D."/>
            <person name="Haas B."/>
            <person name="Hansen N.F."/>
            <person name="Hughes B."/>
            <person name="Huizar L."/>
            <person name="Hunter J.L."/>
            <person name="Jenkins J."/>
            <person name="Johnson-Hopson C."/>
            <person name="Khan S."/>
            <person name="Khaykin E."/>
            <person name="Kim C.J."/>
            <person name="Koo H.L."/>
            <person name="Kremenetskaia I."/>
            <person name="Kurtz D.B."/>
            <person name="Kwan A."/>
            <person name="Lam B."/>
            <person name="Langin-Hooper S."/>
            <person name="Lee A."/>
            <person name="Lee J.M."/>
            <person name="Lenz C.A."/>
            <person name="Li J.H."/>
            <person name="Li Y."/>
            <person name="Lin X."/>
            <person name="Liu S.X."/>
            <person name="Liu Z.A."/>
            <person name="Luros J.S."/>
            <person name="Maiti R."/>
            <person name="Marziali A."/>
            <person name="Militscher J."/>
            <person name="Miranda M."/>
            <person name="Nguyen M."/>
            <person name="Nierman W.C."/>
            <person name="Osborne B.I."/>
            <person name="Pai G."/>
            <person name="Peterson J."/>
            <person name="Pham P.K."/>
            <person name="Rizzo M."/>
            <person name="Rooney T."/>
            <person name="Rowley D."/>
            <person name="Sakano H."/>
            <person name="Salzberg S.L."/>
            <person name="Schwartz J.R."/>
            <person name="Shinn P."/>
            <person name="Southwick A.M."/>
            <person name="Sun H."/>
            <person name="Tallon L.J."/>
            <person name="Tambunga G."/>
            <person name="Toriumi M.J."/>
            <person name="Town C.D."/>
            <person name="Utterback T."/>
            <person name="Van Aken S."/>
            <person name="Vaysberg M."/>
            <person name="Vysotskaia V.S."/>
            <person name="Walker M."/>
            <person name="Wu D."/>
            <person name="Yu G."/>
            <person name="Fraser C.M."/>
            <person name="Venter J.C."/>
            <person name="Davis R.W."/>
        </authorList>
    </citation>
    <scope>NUCLEOTIDE SEQUENCE [LARGE SCALE GENOMIC DNA]</scope>
    <source>
        <strain>cv. Columbia</strain>
    </source>
</reference>
<dbReference type="PIR" id="C86428">
    <property type="entry name" value="C86428"/>
</dbReference>
<dbReference type="EMBL" id="AC025295">
    <property type="protein sequence ID" value="AAG51098.1"/>
    <property type="molecule type" value="Genomic_DNA"/>
</dbReference>
<dbReference type="PANTHER" id="PTHR33116">
    <property type="entry name" value="REVERSE TRANSCRIPTASE ZINC-BINDING DOMAIN-CONTAINING PROTEIN-RELATED-RELATED"/>
    <property type="match status" value="1"/>
</dbReference>
<dbReference type="InterPro" id="IPR000477">
    <property type="entry name" value="RT_dom"/>
</dbReference>
<dbReference type="AlphaFoldDB" id="Q9C8G8"/>
<feature type="domain" description="Reverse transcriptase zinc-binding" evidence="2">
    <location>
        <begin position="368"/>
        <end position="441"/>
    </location>
</feature>
<dbReference type="PANTHER" id="PTHR33116:SF76">
    <property type="entry name" value="DUF4283 DOMAIN-CONTAINING PROTEIN"/>
    <property type="match status" value="1"/>
</dbReference>
<sequence>MDVLSKLLDKAAGQRKFGYHPRCKQIGLTHLSFADDLMVLSDGKVRSIEGIVDVFDTFAKCSDLKISMEKSTVYLAGLSHTTRQEVIDRFSFAVGTLPVRYLGLPLVTKQFSSTDYLPLIDHIKQKICSWSARFLSYTGRLNLISSILWSICNFWMGAFRLPRDCIREIDKMCSAYLWSGGELNTSKAKIAWAFVCKPKEEGGLGLRSLKEANDVCCLKLIWRIISHADSLWVKWIQSSLLKKVFFWAVRENTSLGSWMWRKILKFRDIARTLCKVEINNGAQTSFWYDDWSDLGRLIESAGDRGAIDLGINKHATVVEAWGNRRRRRHRANFLNRVEERLVLSWNSRNQAEDCALWKGKENRFRSIFSTKDTWNHIRTVSNKVAWYKGVWFAQAIPKHAFCMWLAVHNRLSTGDRMTLWNMGVDATCILCNNALESRDHLQHLFFHGLANHHQQRLTQLAGSHCRFPSPLHFAGDDLHSMARAKRAQTWSFSEFFKSAYQLDR</sequence>
<proteinExistence type="predicted"/>
<evidence type="ECO:0000313" key="3">
    <source>
        <dbReference type="EMBL" id="AAG51098.1"/>
    </source>
</evidence>
<dbReference type="ExpressionAtlas" id="Q9C8G8">
    <property type="expression patterns" value="baseline and differential"/>
</dbReference>
<evidence type="ECO:0000259" key="1">
    <source>
        <dbReference type="Pfam" id="PF00078"/>
    </source>
</evidence>
<reference evidence="3" key="2">
    <citation type="submission" date="2000-03" db="EMBL/GenBank/DDBJ databases">
        <title>Arabidopsis thaliana chromosome 1 BAC T4K22 genomic sequence.</title>
        <authorList>
            <person name="Lin X."/>
            <person name="Kaul S."/>
            <person name="Town C.D."/>
            <person name="Benito M."/>
            <person name="Creasy T.H."/>
            <person name="Haas B.J."/>
            <person name="Wu D."/>
            <person name="Maiti R."/>
            <person name="Ronning C.M."/>
            <person name="Koo H."/>
            <person name="Fujii C.Y."/>
            <person name="Utterback T.R."/>
            <person name="Barnstead M.E."/>
            <person name="Bowman C.L."/>
            <person name="White O."/>
            <person name="Nierman W.C."/>
            <person name="Fraser C.M."/>
        </authorList>
    </citation>
    <scope>NUCLEOTIDE SEQUENCE</scope>
</reference>
<gene>
    <name evidence="3" type="primary">T4K22.11</name>
</gene>
<organism evidence="3">
    <name type="scientific">Arabidopsis thaliana</name>
    <name type="common">Mouse-ear cress</name>
    <dbReference type="NCBI Taxonomy" id="3702"/>
    <lineage>
        <taxon>Eukaryota</taxon>
        <taxon>Viridiplantae</taxon>
        <taxon>Streptophyta</taxon>
        <taxon>Embryophyta</taxon>
        <taxon>Tracheophyta</taxon>
        <taxon>Spermatophyta</taxon>
        <taxon>Magnoliopsida</taxon>
        <taxon>eudicotyledons</taxon>
        <taxon>Gunneridae</taxon>
        <taxon>Pentapetalae</taxon>
        <taxon>rosids</taxon>
        <taxon>malvids</taxon>
        <taxon>Brassicales</taxon>
        <taxon>Brassicaceae</taxon>
        <taxon>Camelineae</taxon>
        <taxon>Arabidopsis</taxon>
    </lineage>
</organism>
<reference evidence="3" key="3">
    <citation type="submission" date="2001-01" db="EMBL/GenBank/DDBJ databases">
        <authorList>
            <person name="Town C.D."/>
            <person name="Kaul S."/>
        </authorList>
    </citation>
    <scope>NUCLEOTIDE SEQUENCE</scope>
</reference>
<dbReference type="Pfam" id="PF00078">
    <property type="entry name" value="RVT_1"/>
    <property type="match status" value="1"/>
</dbReference>
<evidence type="ECO:0000259" key="2">
    <source>
        <dbReference type="Pfam" id="PF13966"/>
    </source>
</evidence>
<name>Q9C8G8_ARATH</name>
<feature type="domain" description="Reverse transcriptase" evidence="1">
    <location>
        <begin position="12"/>
        <end position="105"/>
    </location>
</feature>
<protein>
    <submittedName>
        <fullName evidence="3">Uncharacterized protein T4K22.11</fullName>
    </submittedName>
</protein>
<accession>Q9C8G8</accession>
<dbReference type="Pfam" id="PF13966">
    <property type="entry name" value="zf-RVT"/>
    <property type="match status" value="1"/>
</dbReference>